<proteinExistence type="predicted"/>
<dbReference type="InterPro" id="IPR001132">
    <property type="entry name" value="SMAD_dom_Dwarfin-type"/>
</dbReference>
<feature type="domain" description="MH2" evidence="2">
    <location>
        <begin position="1"/>
        <end position="86"/>
    </location>
</feature>
<evidence type="ECO:0000313" key="3">
    <source>
        <dbReference type="EMBL" id="KAJ8424056.1"/>
    </source>
</evidence>
<dbReference type="EMBL" id="JAKOGI010001789">
    <property type="protein sequence ID" value="KAJ8424056.1"/>
    <property type="molecule type" value="Genomic_DNA"/>
</dbReference>
<name>A0A9Q1JKV2_9CARY</name>
<dbReference type="PROSITE" id="PS51076">
    <property type="entry name" value="MH2"/>
    <property type="match status" value="1"/>
</dbReference>
<sequence>MASIEPPMDDNLNATDKWIVEKKGLFYFDFKPSLVKGWNSEIKLHTESIKSLPLWVQLSGLDIKYWGQRSLSKIGSTIGIPIKTNRYIRDMQEIGAYGGPISLQQLGRYLAHLKIKLRILNKDHFANLGSQQSKARGELDKIQSGLQDDPSSEHLHHQEKEAREKYIDVLSSIVSLMQQQSKMEWITQGDYNTRFFFAKAK</sequence>
<protein>
    <recommendedName>
        <fullName evidence="2">MH2 domain-containing protein</fullName>
    </recommendedName>
</protein>
<organism evidence="3 4">
    <name type="scientific">Carnegiea gigantea</name>
    <dbReference type="NCBI Taxonomy" id="171969"/>
    <lineage>
        <taxon>Eukaryota</taxon>
        <taxon>Viridiplantae</taxon>
        <taxon>Streptophyta</taxon>
        <taxon>Embryophyta</taxon>
        <taxon>Tracheophyta</taxon>
        <taxon>Spermatophyta</taxon>
        <taxon>Magnoliopsida</taxon>
        <taxon>eudicotyledons</taxon>
        <taxon>Gunneridae</taxon>
        <taxon>Pentapetalae</taxon>
        <taxon>Caryophyllales</taxon>
        <taxon>Cactineae</taxon>
        <taxon>Cactaceae</taxon>
        <taxon>Cactoideae</taxon>
        <taxon>Echinocereeae</taxon>
        <taxon>Carnegiea</taxon>
    </lineage>
</organism>
<accession>A0A9Q1JKV2</accession>
<dbReference type="AlphaFoldDB" id="A0A9Q1JKV2"/>
<reference evidence="3" key="1">
    <citation type="submission" date="2022-04" db="EMBL/GenBank/DDBJ databases">
        <title>Carnegiea gigantea Genome sequencing and assembly v2.</title>
        <authorList>
            <person name="Copetti D."/>
            <person name="Sanderson M.J."/>
            <person name="Burquez A."/>
            <person name="Wojciechowski M.F."/>
        </authorList>
    </citation>
    <scope>NUCLEOTIDE SEQUENCE</scope>
    <source>
        <strain evidence="3">SGP5-SGP5p</strain>
        <tissue evidence="3">Aerial part</tissue>
    </source>
</reference>
<dbReference type="GO" id="GO:0006355">
    <property type="term" value="P:regulation of DNA-templated transcription"/>
    <property type="evidence" value="ECO:0007669"/>
    <property type="project" value="InterPro"/>
</dbReference>
<feature type="region of interest" description="Disordered" evidence="1">
    <location>
        <begin position="139"/>
        <end position="158"/>
    </location>
</feature>
<dbReference type="PANTHER" id="PTHR33233">
    <property type="entry name" value="ENDONUCLEASE/EXONUCLEASE/PHOSPHATASE"/>
    <property type="match status" value="1"/>
</dbReference>
<evidence type="ECO:0000313" key="4">
    <source>
        <dbReference type="Proteomes" id="UP001153076"/>
    </source>
</evidence>
<comment type="caution">
    <text evidence="3">The sequence shown here is derived from an EMBL/GenBank/DDBJ whole genome shotgun (WGS) entry which is preliminary data.</text>
</comment>
<dbReference type="Proteomes" id="UP001153076">
    <property type="component" value="Unassembled WGS sequence"/>
</dbReference>
<dbReference type="PANTHER" id="PTHR33233:SF17">
    <property type="entry name" value="DUF4283 DOMAIN-CONTAINING PROTEIN"/>
    <property type="match status" value="1"/>
</dbReference>
<dbReference type="OrthoDB" id="852337at2759"/>
<evidence type="ECO:0000256" key="1">
    <source>
        <dbReference type="SAM" id="MobiDB-lite"/>
    </source>
</evidence>
<keyword evidence="4" id="KW-1185">Reference proteome</keyword>
<gene>
    <name evidence="3" type="ORF">Cgig2_008652</name>
</gene>
<evidence type="ECO:0000259" key="2">
    <source>
        <dbReference type="PROSITE" id="PS51076"/>
    </source>
</evidence>